<dbReference type="Gene3D" id="2.130.10.10">
    <property type="entry name" value="YVTN repeat-like/Quinoprotein amine dehydrogenase"/>
    <property type="match status" value="5"/>
</dbReference>
<feature type="repeat" description="WD" evidence="3">
    <location>
        <begin position="935"/>
        <end position="976"/>
    </location>
</feature>
<dbReference type="SUPFAM" id="SSF52540">
    <property type="entry name" value="P-loop containing nucleoside triphosphate hydrolases"/>
    <property type="match status" value="1"/>
</dbReference>
<evidence type="ECO:0000256" key="1">
    <source>
        <dbReference type="ARBA" id="ARBA00022574"/>
    </source>
</evidence>
<gene>
    <name evidence="5" type="ORF">DSM106972_071660</name>
</gene>
<dbReference type="InterPro" id="IPR036322">
    <property type="entry name" value="WD40_repeat_dom_sf"/>
</dbReference>
<accession>A0A3S1IQK5</accession>
<dbReference type="SMART" id="SM00320">
    <property type="entry name" value="WD40"/>
    <property type="match status" value="14"/>
</dbReference>
<dbReference type="InterPro" id="IPR020472">
    <property type="entry name" value="WD40_PAC1"/>
</dbReference>
<feature type="repeat" description="WD" evidence="3">
    <location>
        <begin position="1022"/>
        <end position="1052"/>
    </location>
</feature>
<protein>
    <recommendedName>
        <fullName evidence="4">NB-ARC domain-containing protein</fullName>
    </recommendedName>
</protein>
<feature type="repeat" description="WD" evidence="3">
    <location>
        <begin position="977"/>
        <end position="1012"/>
    </location>
</feature>
<dbReference type="PANTHER" id="PTHR22847">
    <property type="entry name" value="WD40 REPEAT PROTEIN"/>
    <property type="match status" value="1"/>
</dbReference>
<dbReference type="PROSITE" id="PS50294">
    <property type="entry name" value="WD_REPEATS_REGION"/>
    <property type="match status" value="12"/>
</dbReference>
<feature type="repeat" description="WD" evidence="3">
    <location>
        <begin position="687"/>
        <end position="728"/>
    </location>
</feature>
<feature type="repeat" description="WD" evidence="3">
    <location>
        <begin position="770"/>
        <end position="811"/>
    </location>
</feature>
<evidence type="ECO:0000313" key="5">
    <source>
        <dbReference type="EMBL" id="RUT00757.1"/>
    </source>
</evidence>
<feature type="repeat" description="WD" evidence="3">
    <location>
        <begin position="894"/>
        <end position="935"/>
    </location>
</feature>
<dbReference type="PROSITE" id="PS00678">
    <property type="entry name" value="WD_REPEATS_1"/>
    <property type="match status" value="8"/>
</dbReference>
<dbReference type="Pfam" id="PF00931">
    <property type="entry name" value="NB-ARC"/>
    <property type="match status" value="1"/>
</dbReference>
<sequence length="1181" mass="133868">MNRDDFDANYSHLTARQKEILNLFVARKSDNEISSVLTIEVNTVRKHISDTCQTFFGDKKRNRRIELMLLCLQYLDTSVTIPPVDAPKADNITIIYGEMPNVNCFYGRTKELSQLTTSVIENNLRCVAVVGMGGIGKTTLVAQFIHEHQAAFECIIWQDLKMPIKLIDLLKQWLIYFDAESNYDILSDSIISISSKVIEYLKTRRCLLVLDNVESIMQDGRVGSFYREYEEYGELLRRIRETTHQSCLIITSRESLNDFDFSNYPNNKQSCILKLDGLQVNDVLQLYTKLGSFNASLSEWSELTEYYGGNPLELRIVATEIQETYQGDVAQFIKEYLKFGYLSQIRDLFNAQFKRLSEYEKEIVYWLAIHSEPVTREQLQQDIVQLEAKQNLIDSIRLLRRRSFIEESANGFTLQPVLLKYARESFINQVTEEIKNQKTNLLDSHSLVKATGCDYIRNIQVNLFVQPILQRLLRHLGNQSNLEQHLQSICTSIKSEFSARSNLQAQNGYSAGNLLNLLRYLGTDLTGYDFSQMNIKQADFRNLKLKNVNFNNSNLESCLFSTQLGGVIWVVFSKSGKLLAAGDVSGNVHIWEVVQDKLIPYALLQGHDGWVWSVRFSNDEQFLASAGDEYNIRVWRLETQSVDKLLQGHTDWIRSLSFSREGILASASDDKTVKLWDINTGECICTLREHKASVRSVSFNPVGNQLASASDDETIIIWDINTKTPLQILRGHSGSIRSVCFSPDGKLVASAGSDKTVRIWNLQTGECKVLTEHSHWVRSVDFSADGKLLLSGSEDQTVKLWDVSLCKSIKTFREHTSWVQSVRFSNDGKKFASGSADRTVKLWDIEQGCLNTIEGYTNCLFSIAFNADGNILASGYEDGTIRLWNLQTLRYTTLRGHQDWVRSVIFSVDGKSLASTSADGTVRVWNVETGKSQVFQGHTSWIRQVRFSPDNRFLASCSDDCTIKIWNIETGLCVQTLTGHSGWVRSIAFDVSGNLLASAGGDGTIKLWRLDNNFKFNCIQTLEGHNDWVWWVSFSPDGILASGGGDGTVRIWRQNSNNIWVNSQILHGHTKSVRTVAFSHDGKIIASGGVDRMLRLWDTQTWSEICQPQQQNDWIRSVAFSTTGYLASASQDGTIRLLHLESYVVKIIRLPNLYEAMDIRDVRGLTDAQMQNLKALGAMVT</sequence>
<dbReference type="GO" id="GO:0006355">
    <property type="term" value="P:regulation of DNA-templated transcription"/>
    <property type="evidence" value="ECO:0007669"/>
    <property type="project" value="InterPro"/>
</dbReference>
<dbReference type="InterPro" id="IPR015943">
    <property type="entry name" value="WD40/YVTN_repeat-like_dom_sf"/>
</dbReference>
<feature type="repeat" description="WD" evidence="3">
    <location>
        <begin position="853"/>
        <end position="894"/>
    </location>
</feature>
<keyword evidence="6" id="KW-1185">Reference proteome</keyword>
<reference evidence="5" key="1">
    <citation type="submission" date="2018-12" db="EMBL/GenBank/DDBJ databases">
        <authorList>
            <person name="Will S."/>
            <person name="Neumann-Schaal M."/>
            <person name="Henke P."/>
        </authorList>
    </citation>
    <scope>NUCLEOTIDE SEQUENCE</scope>
    <source>
        <strain evidence="5">PCC 7102</strain>
    </source>
</reference>
<dbReference type="EMBL" id="RSCL01000022">
    <property type="protein sequence ID" value="RUT00757.1"/>
    <property type="molecule type" value="Genomic_DNA"/>
</dbReference>
<dbReference type="InterPro" id="IPR001680">
    <property type="entry name" value="WD40_rpt"/>
</dbReference>
<dbReference type="AlphaFoldDB" id="A0A3S1IQK5"/>
<dbReference type="Proteomes" id="UP000271624">
    <property type="component" value="Unassembled WGS sequence"/>
</dbReference>
<dbReference type="RefSeq" id="WP_127085288.1">
    <property type="nucleotide sequence ID" value="NZ_RSCL01000022.1"/>
</dbReference>
<dbReference type="SUPFAM" id="SSF141571">
    <property type="entry name" value="Pentapeptide repeat-like"/>
    <property type="match status" value="1"/>
</dbReference>
<feature type="repeat" description="WD" evidence="3">
    <location>
        <begin position="1066"/>
        <end position="1101"/>
    </location>
</feature>
<dbReference type="PANTHER" id="PTHR22847:SF637">
    <property type="entry name" value="WD REPEAT DOMAIN 5B"/>
    <property type="match status" value="1"/>
</dbReference>
<keyword evidence="2" id="KW-0677">Repeat</keyword>
<dbReference type="PRINTS" id="PR00364">
    <property type="entry name" value="DISEASERSIST"/>
</dbReference>
<dbReference type="InterPro" id="IPR011047">
    <property type="entry name" value="Quinoprotein_ADH-like_sf"/>
</dbReference>
<dbReference type="InterPro" id="IPR002182">
    <property type="entry name" value="NB-ARC"/>
</dbReference>
<dbReference type="Gene3D" id="2.160.20.80">
    <property type="entry name" value="E3 ubiquitin-protein ligase SopA"/>
    <property type="match status" value="1"/>
</dbReference>
<reference evidence="5" key="2">
    <citation type="journal article" date="2019" name="Genome Biol. Evol.">
        <title>Day and night: Metabolic profiles and evolutionary relationships of six axenic non-marine cyanobacteria.</title>
        <authorList>
            <person name="Will S.E."/>
            <person name="Henke P."/>
            <person name="Boedeker C."/>
            <person name="Huang S."/>
            <person name="Brinkmann H."/>
            <person name="Rohde M."/>
            <person name="Jarek M."/>
            <person name="Friedl T."/>
            <person name="Seufert S."/>
            <person name="Schumacher M."/>
            <person name="Overmann J."/>
            <person name="Neumann-Schaal M."/>
            <person name="Petersen J."/>
        </authorList>
    </citation>
    <scope>NUCLEOTIDE SEQUENCE [LARGE SCALE GENOMIC DNA]</scope>
    <source>
        <strain evidence="5">PCC 7102</strain>
    </source>
</reference>
<dbReference type="Gene3D" id="3.40.50.300">
    <property type="entry name" value="P-loop containing nucleotide triphosphate hydrolases"/>
    <property type="match status" value="1"/>
</dbReference>
<dbReference type="Gene3D" id="1.10.10.10">
    <property type="entry name" value="Winged helix-like DNA-binding domain superfamily/Winged helix DNA-binding domain"/>
    <property type="match status" value="1"/>
</dbReference>
<dbReference type="OrthoDB" id="441260at2"/>
<dbReference type="GO" id="GO:0003677">
    <property type="term" value="F:DNA binding"/>
    <property type="evidence" value="ECO:0007669"/>
    <property type="project" value="InterPro"/>
</dbReference>
<dbReference type="PROSITE" id="PS50082">
    <property type="entry name" value="WD_REPEATS_2"/>
    <property type="match status" value="12"/>
</dbReference>
<feature type="repeat" description="WD" evidence="3">
    <location>
        <begin position="729"/>
        <end position="770"/>
    </location>
</feature>
<dbReference type="InterPro" id="IPR036388">
    <property type="entry name" value="WH-like_DNA-bd_sf"/>
</dbReference>
<proteinExistence type="predicted"/>
<dbReference type="CDD" id="cd00200">
    <property type="entry name" value="WD40"/>
    <property type="match status" value="2"/>
</dbReference>
<evidence type="ECO:0000256" key="3">
    <source>
        <dbReference type="PROSITE-ProRule" id="PRU00221"/>
    </source>
</evidence>
<evidence type="ECO:0000313" key="6">
    <source>
        <dbReference type="Proteomes" id="UP000271624"/>
    </source>
</evidence>
<feature type="repeat" description="WD" evidence="3">
    <location>
        <begin position="604"/>
        <end position="645"/>
    </location>
</feature>
<dbReference type="InterPro" id="IPR016032">
    <property type="entry name" value="Sig_transdc_resp-reg_C-effctor"/>
</dbReference>
<feature type="repeat" description="WD" evidence="3">
    <location>
        <begin position="646"/>
        <end position="686"/>
    </location>
</feature>
<dbReference type="Pfam" id="PF00400">
    <property type="entry name" value="WD40"/>
    <property type="match status" value="13"/>
</dbReference>
<dbReference type="InterPro" id="IPR001646">
    <property type="entry name" value="5peptide_repeat"/>
</dbReference>
<feature type="domain" description="NB-ARC" evidence="4">
    <location>
        <begin position="111"/>
        <end position="213"/>
    </location>
</feature>
<dbReference type="PRINTS" id="PR00320">
    <property type="entry name" value="GPROTEINBRPT"/>
</dbReference>
<name>A0A3S1IQK5_9CYAN</name>
<organism evidence="5 6">
    <name type="scientific">Dulcicalothrix desertica PCC 7102</name>
    <dbReference type="NCBI Taxonomy" id="232991"/>
    <lineage>
        <taxon>Bacteria</taxon>
        <taxon>Bacillati</taxon>
        <taxon>Cyanobacteriota</taxon>
        <taxon>Cyanophyceae</taxon>
        <taxon>Nostocales</taxon>
        <taxon>Calotrichaceae</taxon>
        <taxon>Dulcicalothrix</taxon>
    </lineage>
</organism>
<comment type="caution">
    <text evidence="5">The sequence shown here is derived from an EMBL/GenBank/DDBJ whole genome shotgun (WGS) entry which is preliminary data.</text>
</comment>
<dbReference type="Pfam" id="PF00805">
    <property type="entry name" value="Pentapeptide"/>
    <property type="match status" value="1"/>
</dbReference>
<dbReference type="GO" id="GO:0005829">
    <property type="term" value="C:cytosol"/>
    <property type="evidence" value="ECO:0007669"/>
    <property type="project" value="UniProtKB-ARBA"/>
</dbReference>
<evidence type="ECO:0000259" key="4">
    <source>
        <dbReference type="Pfam" id="PF00931"/>
    </source>
</evidence>
<dbReference type="SUPFAM" id="SSF46894">
    <property type="entry name" value="C-terminal effector domain of the bipartite response regulators"/>
    <property type="match status" value="1"/>
</dbReference>
<dbReference type="InterPro" id="IPR027417">
    <property type="entry name" value="P-loop_NTPase"/>
</dbReference>
<dbReference type="GO" id="GO:0043531">
    <property type="term" value="F:ADP binding"/>
    <property type="evidence" value="ECO:0007669"/>
    <property type="project" value="InterPro"/>
</dbReference>
<dbReference type="InterPro" id="IPR019775">
    <property type="entry name" value="WD40_repeat_CS"/>
</dbReference>
<dbReference type="SUPFAM" id="SSF50998">
    <property type="entry name" value="Quinoprotein alcohol dehydrogenase-like"/>
    <property type="match status" value="1"/>
</dbReference>
<dbReference type="SUPFAM" id="SSF50978">
    <property type="entry name" value="WD40 repeat-like"/>
    <property type="match status" value="1"/>
</dbReference>
<evidence type="ECO:0000256" key="2">
    <source>
        <dbReference type="ARBA" id="ARBA00022737"/>
    </source>
</evidence>
<keyword evidence="1 3" id="KW-0853">WD repeat</keyword>
<feature type="repeat" description="WD" evidence="3">
    <location>
        <begin position="812"/>
        <end position="848"/>
    </location>
</feature>